<dbReference type="SUPFAM" id="SSF51197">
    <property type="entry name" value="Clavaminate synthase-like"/>
    <property type="match status" value="1"/>
</dbReference>
<accession>A0A150QBB8</accession>
<comment type="caution">
    <text evidence="1">The sequence shown here is derived from an EMBL/GenBank/DDBJ whole genome shotgun (WGS) entry which is preliminary data.</text>
</comment>
<proteinExistence type="predicted"/>
<gene>
    <name evidence="1" type="ORF">BE15_02330</name>
</gene>
<protein>
    <submittedName>
        <fullName evidence="1">Uncharacterized protein</fullName>
    </submittedName>
</protein>
<sequence>MWGVNHIVSGWLRYRIDGLNGRETLLEPARPDMDVPEVLRQVDPDGPMRFFVGFHRDNG</sequence>
<name>A0A150QBB8_SORCE</name>
<dbReference type="Proteomes" id="UP000075260">
    <property type="component" value="Unassembled WGS sequence"/>
</dbReference>
<organism evidence="1 2">
    <name type="scientific">Sorangium cellulosum</name>
    <name type="common">Polyangium cellulosum</name>
    <dbReference type="NCBI Taxonomy" id="56"/>
    <lineage>
        <taxon>Bacteria</taxon>
        <taxon>Pseudomonadati</taxon>
        <taxon>Myxococcota</taxon>
        <taxon>Polyangia</taxon>
        <taxon>Polyangiales</taxon>
        <taxon>Polyangiaceae</taxon>
        <taxon>Sorangium</taxon>
    </lineage>
</organism>
<evidence type="ECO:0000313" key="1">
    <source>
        <dbReference type="EMBL" id="KYF65213.1"/>
    </source>
</evidence>
<dbReference type="AlphaFoldDB" id="A0A150QBB8"/>
<evidence type="ECO:0000313" key="2">
    <source>
        <dbReference type="Proteomes" id="UP000075260"/>
    </source>
</evidence>
<dbReference type="EMBL" id="JEMA01000849">
    <property type="protein sequence ID" value="KYF65213.1"/>
    <property type="molecule type" value="Genomic_DNA"/>
</dbReference>
<reference evidence="1 2" key="1">
    <citation type="submission" date="2014-02" db="EMBL/GenBank/DDBJ databases">
        <title>The small core and large imbalanced accessory genome model reveals a collaborative survival strategy of Sorangium cellulosum strains in nature.</title>
        <authorList>
            <person name="Han K."/>
            <person name="Peng R."/>
            <person name="Blom J."/>
            <person name="Li Y.-Z."/>
        </authorList>
    </citation>
    <scope>NUCLEOTIDE SEQUENCE [LARGE SCALE GENOMIC DNA]</scope>
    <source>
        <strain evidence="1 2">So0008-312</strain>
    </source>
</reference>